<evidence type="ECO:0000256" key="5">
    <source>
        <dbReference type="ARBA" id="ARBA00023033"/>
    </source>
</evidence>
<proteinExistence type="predicted"/>
<dbReference type="InterPro" id="IPR002938">
    <property type="entry name" value="FAD-bd"/>
</dbReference>
<sequence>MPSATNGNGPTSPQQTQQNVHVLIIGGGITGLILAQGLRKFNASPAAATYPIKYTFTVYERDPDVFYRGGGYSLSFHWSLPFLEDAVPQDIVDGIPGCLCNPHGEETGQLGKFQYLNLHTAVPKVVVERRSISRIARVSREKLLKLLMTGIDMHFSKQLADLTWPDHNTVTAHFADGTSATGNLLVGADGSSSAVRRVVCGPDRAKNLQLPVRMMGFRTDYPLEKVARIRELDPNLIMGGDPELNTYFWFSFLNMPRPESGVKVADCHMMVSWPTEDPYPGGGKAPTIPPTNEERQALVKELSSGWAECLKEMVMDIPKSAEMREIGLYEWYPRKGDWDSRGGRVTLVGDAAHSIAPFRGEAVNHGVVDVANLLNMLIGKKKIPDGQAVVDGRLNLGKIVEAYEDEMIERVEIPCKRASKACIDANHYEDVKEGSFFTSPRQMNLK</sequence>
<keyword evidence="4" id="KW-0560">Oxidoreductase</keyword>
<comment type="cofactor">
    <cofactor evidence="1">
        <name>FAD</name>
        <dbReference type="ChEBI" id="CHEBI:57692"/>
    </cofactor>
</comment>
<name>A0AAE0MAD8_9PEZI</name>
<reference evidence="7" key="1">
    <citation type="journal article" date="2023" name="Mol. Phylogenet. Evol.">
        <title>Genome-scale phylogeny and comparative genomics of the fungal order Sordariales.</title>
        <authorList>
            <person name="Hensen N."/>
            <person name="Bonometti L."/>
            <person name="Westerberg I."/>
            <person name="Brannstrom I.O."/>
            <person name="Guillou S."/>
            <person name="Cros-Aarteil S."/>
            <person name="Calhoun S."/>
            <person name="Haridas S."/>
            <person name="Kuo A."/>
            <person name="Mondo S."/>
            <person name="Pangilinan J."/>
            <person name="Riley R."/>
            <person name="LaButti K."/>
            <person name="Andreopoulos B."/>
            <person name="Lipzen A."/>
            <person name="Chen C."/>
            <person name="Yan M."/>
            <person name="Daum C."/>
            <person name="Ng V."/>
            <person name="Clum A."/>
            <person name="Steindorff A."/>
            <person name="Ohm R.A."/>
            <person name="Martin F."/>
            <person name="Silar P."/>
            <person name="Natvig D.O."/>
            <person name="Lalanne C."/>
            <person name="Gautier V."/>
            <person name="Ament-Velasquez S.L."/>
            <person name="Kruys A."/>
            <person name="Hutchinson M.I."/>
            <person name="Powell A.J."/>
            <person name="Barry K."/>
            <person name="Miller A.N."/>
            <person name="Grigoriev I.V."/>
            <person name="Debuchy R."/>
            <person name="Gladieux P."/>
            <person name="Hiltunen Thoren M."/>
            <person name="Johannesson H."/>
        </authorList>
    </citation>
    <scope>NUCLEOTIDE SEQUENCE</scope>
    <source>
        <strain evidence="7">CBS 118394</strain>
    </source>
</reference>
<keyword evidence="2" id="KW-0285">Flavoprotein</keyword>
<evidence type="ECO:0000259" key="6">
    <source>
        <dbReference type="Pfam" id="PF01494"/>
    </source>
</evidence>
<dbReference type="AlphaFoldDB" id="A0AAE0MAD8"/>
<dbReference type="SUPFAM" id="SSF51905">
    <property type="entry name" value="FAD/NAD(P)-binding domain"/>
    <property type="match status" value="1"/>
</dbReference>
<dbReference type="PANTHER" id="PTHR47178:SF1">
    <property type="entry name" value="FAD-BINDING DOMAIN-CONTAINING PROTEIN-RELATED"/>
    <property type="match status" value="1"/>
</dbReference>
<protein>
    <recommendedName>
        <fullName evidence="6">FAD-binding domain-containing protein</fullName>
    </recommendedName>
</protein>
<evidence type="ECO:0000256" key="1">
    <source>
        <dbReference type="ARBA" id="ARBA00001974"/>
    </source>
</evidence>
<dbReference type="Proteomes" id="UP001283341">
    <property type="component" value="Unassembled WGS sequence"/>
</dbReference>
<dbReference type="Gene3D" id="3.50.50.60">
    <property type="entry name" value="FAD/NAD(P)-binding domain"/>
    <property type="match status" value="1"/>
</dbReference>
<dbReference type="EMBL" id="JAUEDM010000002">
    <property type="protein sequence ID" value="KAK3324860.1"/>
    <property type="molecule type" value="Genomic_DNA"/>
</dbReference>
<evidence type="ECO:0000256" key="2">
    <source>
        <dbReference type="ARBA" id="ARBA00022630"/>
    </source>
</evidence>
<keyword evidence="8" id="KW-1185">Reference proteome</keyword>
<dbReference type="GO" id="GO:0004497">
    <property type="term" value="F:monooxygenase activity"/>
    <property type="evidence" value="ECO:0007669"/>
    <property type="project" value="UniProtKB-KW"/>
</dbReference>
<keyword evidence="3" id="KW-0274">FAD</keyword>
<accession>A0AAE0MAD8</accession>
<feature type="domain" description="FAD-binding" evidence="6">
    <location>
        <begin position="341"/>
        <end position="378"/>
    </location>
</feature>
<dbReference type="PRINTS" id="PR00420">
    <property type="entry name" value="RNGMNOXGNASE"/>
</dbReference>
<dbReference type="Pfam" id="PF01494">
    <property type="entry name" value="FAD_binding_3"/>
    <property type="match status" value="1"/>
</dbReference>
<evidence type="ECO:0000313" key="8">
    <source>
        <dbReference type="Proteomes" id="UP001283341"/>
    </source>
</evidence>
<comment type="caution">
    <text evidence="7">The sequence shown here is derived from an EMBL/GenBank/DDBJ whole genome shotgun (WGS) entry which is preliminary data.</text>
</comment>
<reference evidence="7" key="2">
    <citation type="submission" date="2023-06" db="EMBL/GenBank/DDBJ databases">
        <authorList>
            <consortium name="Lawrence Berkeley National Laboratory"/>
            <person name="Haridas S."/>
            <person name="Hensen N."/>
            <person name="Bonometti L."/>
            <person name="Westerberg I."/>
            <person name="Brannstrom I.O."/>
            <person name="Guillou S."/>
            <person name="Cros-Aarteil S."/>
            <person name="Calhoun S."/>
            <person name="Kuo A."/>
            <person name="Mondo S."/>
            <person name="Pangilinan J."/>
            <person name="Riley R."/>
            <person name="Labutti K."/>
            <person name="Andreopoulos B."/>
            <person name="Lipzen A."/>
            <person name="Chen C."/>
            <person name="Yanf M."/>
            <person name="Daum C."/>
            <person name="Ng V."/>
            <person name="Clum A."/>
            <person name="Steindorff A."/>
            <person name="Ohm R."/>
            <person name="Martin F."/>
            <person name="Silar P."/>
            <person name="Natvig D."/>
            <person name="Lalanne C."/>
            <person name="Gautier V."/>
            <person name="Ament-Velasquez S.L."/>
            <person name="Kruys A."/>
            <person name="Hutchinson M.I."/>
            <person name="Powell A.J."/>
            <person name="Barry K."/>
            <person name="Miller A.N."/>
            <person name="Grigoriev I.V."/>
            <person name="Debuchy R."/>
            <person name="Gladieux P."/>
            <person name="Thoren M.H."/>
            <person name="Johannesson H."/>
        </authorList>
    </citation>
    <scope>NUCLEOTIDE SEQUENCE</scope>
    <source>
        <strain evidence="7">CBS 118394</strain>
    </source>
</reference>
<evidence type="ECO:0000313" key="7">
    <source>
        <dbReference type="EMBL" id="KAK3324860.1"/>
    </source>
</evidence>
<dbReference type="InterPro" id="IPR036188">
    <property type="entry name" value="FAD/NAD-bd_sf"/>
</dbReference>
<dbReference type="GO" id="GO:0071949">
    <property type="term" value="F:FAD binding"/>
    <property type="evidence" value="ECO:0007669"/>
    <property type="project" value="InterPro"/>
</dbReference>
<evidence type="ECO:0000256" key="4">
    <source>
        <dbReference type="ARBA" id="ARBA00023002"/>
    </source>
</evidence>
<dbReference type="PANTHER" id="PTHR47178">
    <property type="entry name" value="MONOOXYGENASE, FAD-BINDING"/>
    <property type="match status" value="1"/>
</dbReference>
<evidence type="ECO:0000256" key="3">
    <source>
        <dbReference type="ARBA" id="ARBA00022827"/>
    </source>
</evidence>
<organism evidence="7 8">
    <name type="scientific">Apodospora peruviana</name>
    <dbReference type="NCBI Taxonomy" id="516989"/>
    <lineage>
        <taxon>Eukaryota</taxon>
        <taxon>Fungi</taxon>
        <taxon>Dikarya</taxon>
        <taxon>Ascomycota</taxon>
        <taxon>Pezizomycotina</taxon>
        <taxon>Sordariomycetes</taxon>
        <taxon>Sordariomycetidae</taxon>
        <taxon>Sordariales</taxon>
        <taxon>Lasiosphaeriaceae</taxon>
        <taxon>Apodospora</taxon>
    </lineage>
</organism>
<gene>
    <name evidence="7" type="ORF">B0H66DRAFT_105494</name>
</gene>
<keyword evidence="5" id="KW-0503">Monooxygenase</keyword>